<keyword evidence="3" id="KW-1185">Reference proteome</keyword>
<dbReference type="AlphaFoldDB" id="A0AAX6DUE5"/>
<dbReference type="Pfam" id="PF14291">
    <property type="entry name" value="DUF4371"/>
    <property type="match status" value="1"/>
</dbReference>
<proteinExistence type="predicted"/>
<name>A0AAX6DUE5_IRIPA</name>
<dbReference type="PANTHER" id="PTHR11697:SF230">
    <property type="entry name" value="ZINC FINGER, MYM DOMAIN CONTAINING 1"/>
    <property type="match status" value="1"/>
</dbReference>
<reference evidence="2" key="1">
    <citation type="journal article" date="2023" name="GigaByte">
        <title>Genome assembly of the bearded iris, Iris pallida Lam.</title>
        <authorList>
            <person name="Bruccoleri R.E."/>
            <person name="Oakeley E.J."/>
            <person name="Faust A.M.E."/>
            <person name="Altorfer M."/>
            <person name="Dessus-Babus S."/>
            <person name="Burckhardt D."/>
            <person name="Oertli M."/>
            <person name="Naumann U."/>
            <person name="Petersen F."/>
            <person name="Wong J."/>
        </authorList>
    </citation>
    <scope>NUCLEOTIDE SEQUENCE</scope>
    <source>
        <strain evidence="2">GSM-AAB239-AS_SAM_17_03QT</strain>
    </source>
</reference>
<dbReference type="InterPro" id="IPR055298">
    <property type="entry name" value="AtLOH3-like"/>
</dbReference>
<reference evidence="2" key="2">
    <citation type="submission" date="2023-04" db="EMBL/GenBank/DDBJ databases">
        <authorList>
            <person name="Bruccoleri R.E."/>
            <person name="Oakeley E.J."/>
            <person name="Faust A.-M."/>
            <person name="Dessus-Babus S."/>
            <person name="Altorfer M."/>
            <person name="Burckhardt D."/>
            <person name="Oertli M."/>
            <person name="Naumann U."/>
            <person name="Petersen F."/>
            <person name="Wong J."/>
        </authorList>
    </citation>
    <scope>NUCLEOTIDE SEQUENCE</scope>
    <source>
        <strain evidence="2">GSM-AAB239-AS_SAM_17_03QT</strain>
        <tissue evidence="2">Leaf</tissue>
    </source>
</reference>
<accession>A0AAX6DUE5</accession>
<feature type="domain" description="DUF4371" evidence="1">
    <location>
        <begin position="2"/>
        <end position="43"/>
    </location>
</feature>
<dbReference type="EMBL" id="JANAVB010041818">
    <property type="protein sequence ID" value="KAJ6795457.1"/>
    <property type="molecule type" value="Genomic_DNA"/>
</dbReference>
<comment type="caution">
    <text evidence="2">The sequence shown here is derived from an EMBL/GenBank/DDBJ whole genome shotgun (WGS) entry which is preliminary data.</text>
</comment>
<dbReference type="InterPro" id="IPR025398">
    <property type="entry name" value="DUF4371"/>
</dbReference>
<evidence type="ECO:0000313" key="3">
    <source>
        <dbReference type="Proteomes" id="UP001140949"/>
    </source>
</evidence>
<dbReference type="SUPFAM" id="SSF53098">
    <property type="entry name" value="Ribonuclease H-like"/>
    <property type="match status" value="1"/>
</dbReference>
<evidence type="ECO:0000313" key="2">
    <source>
        <dbReference type="EMBL" id="KAJ6795457.1"/>
    </source>
</evidence>
<gene>
    <name evidence="2" type="ORF">M6B38_226820</name>
</gene>
<dbReference type="Proteomes" id="UP001140949">
    <property type="component" value="Unassembled WGS sequence"/>
</dbReference>
<evidence type="ECO:0000259" key="1">
    <source>
        <dbReference type="Pfam" id="PF14291"/>
    </source>
</evidence>
<dbReference type="PANTHER" id="PTHR11697">
    <property type="entry name" value="GENERAL TRANSCRIPTION FACTOR 2-RELATED ZINC FINGER PROTEIN"/>
    <property type="match status" value="1"/>
</dbReference>
<sequence length="193" mass="21470">METSSLSLKSAIDNLFAHHDLSLMKVRGQSYDGASNMKGEFNGLKTLIMNENESAYYVHCFAHQLQLALVAVARKHVDIADFFNIISTLMNVMGASCKRKDMIRQKQAKKVAKGIKSGLIETGKGLNQELSLKRAGDTRWGSHYRSLLNLAALFSYVVEVLEVVSCDATDSSKKVQARGLLRYLQSFGFVFNL</sequence>
<organism evidence="2 3">
    <name type="scientific">Iris pallida</name>
    <name type="common">Sweet iris</name>
    <dbReference type="NCBI Taxonomy" id="29817"/>
    <lineage>
        <taxon>Eukaryota</taxon>
        <taxon>Viridiplantae</taxon>
        <taxon>Streptophyta</taxon>
        <taxon>Embryophyta</taxon>
        <taxon>Tracheophyta</taxon>
        <taxon>Spermatophyta</taxon>
        <taxon>Magnoliopsida</taxon>
        <taxon>Liliopsida</taxon>
        <taxon>Asparagales</taxon>
        <taxon>Iridaceae</taxon>
        <taxon>Iridoideae</taxon>
        <taxon>Irideae</taxon>
        <taxon>Iris</taxon>
    </lineage>
</organism>
<protein>
    <submittedName>
        <fullName evidence="2">Zinc finger MYM-type protein 1-like</fullName>
    </submittedName>
</protein>
<dbReference type="InterPro" id="IPR012337">
    <property type="entry name" value="RNaseH-like_sf"/>
</dbReference>